<evidence type="ECO:0000256" key="2">
    <source>
        <dbReference type="ARBA" id="ARBA00037999"/>
    </source>
</evidence>
<dbReference type="PANTHER" id="PTHR30244:SF36">
    <property type="entry name" value="3-OXO-GLUCOSE-6-PHOSPHATE:GLUTAMATE AMINOTRANSFERASE"/>
    <property type="match status" value="1"/>
</dbReference>
<proteinExistence type="inferred from homology"/>
<dbReference type="EMBL" id="VFIO01000001">
    <property type="protein sequence ID" value="TWR92323.1"/>
    <property type="molecule type" value="Genomic_DNA"/>
</dbReference>
<organism evidence="4 5">
    <name type="scientific">Pseudomonas saxonica</name>
    <dbReference type="NCBI Taxonomy" id="2600598"/>
    <lineage>
        <taxon>Bacteria</taxon>
        <taxon>Pseudomonadati</taxon>
        <taxon>Pseudomonadota</taxon>
        <taxon>Gammaproteobacteria</taxon>
        <taxon>Pseudomonadales</taxon>
        <taxon>Pseudomonadaceae</taxon>
        <taxon>Pseudomonas</taxon>
    </lineage>
</organism>
<evidence type="ECO:0000256" key="3">
    <source>
        <dbReference type="RuleBase" id="RU004508"/>
    </source>
</evidence>
<dbReference type="Proteomes" id="UP000318428">
    <property type="component" value="Unassembled WGS sequence"/>
</dbReference>
<dbReference type="PANTHER" id="PTHR30244">
    <property type="entry name" value="TRANSAMINASE"/>
    <property type="match status" value="1"/>
</dbReference>
<accession>A0ABY3GMD9</accession>
<keyword evidence="4" id="KW-0032">Aminotransferase</keyword>
<protein>
    <submittedName>
        <fullName evidence="4">DegT/DnrJ/EryC1/StrS family aminotransferase</fullName>
    </submittedName>
</protein>
<comment type="similarity">
    <text evidence="2 3">Belongs to the DegT/DnrJ/EryC1 family.</text>
</comment>
<dbReference type="CDD" id="cd00616">
    <property type="entry name" value="AHBA_syn"/>
    <property type="match status" value="1"/>
</dbReference>
<keyword evidence="1 3" id="KW-0663">Pyridoxal phosphate</keyword>
<gene>
    <name evidence="4" type="ORF">FJD38_01515</name>
</gene>
<name>A0ABY3GMD9_9PSED</name>
<dbReference type="GO" id="GO:0008483">
    <property type="term" value="F:transaminase activity"/>
    <property type="evidence" value="ECO:0007669"/>
    <property type="project" value="UniProtKB-KW"/>
</dbReference>
<dbReference type="SUPFAM" id="SSF53383">
    <property type="entry name" value="PLP-dependent transferases"/>
    <property type="match status" value="1"/>
</dbReference>
<dbReference type="InterPro" id="IPR015422">
    <property type="entry name" value="PyrdxlP-dep_Trfase_small"/>
</dbReference>
<dbReference type="InterPro" id="IPR000653">
    <property type="entry name" value="DegT/StrS_aminotransferase"/>
</dbReference>
<keyword evidence="4" id="KW-0808">Transferase</keyword>
<evidence type="ECO:0000256" key="1">
    <source>
        <dbReference type="ARBA" id="ARBA00022898"/>
    </source>
</evidence>
<dbReference type="InterPro" id="IPR015421">
    <property type="entry name" value="PyrdxlP-dep_Trfase_major"/>
</dbReference>
<dbReference type="InterPro" id="IPR015424">
    <property type="entry name" value="PyrdxlP-dep_Trfase"/>
</dbReference>
<dbReference type="PIRSF" id="PIRSF000390">
    <property type="entry name" value="PLP_StrS"/>
    <property type="match status" value="1"/>
</dbReference>
<dbReference type="RefSeq" id="WP_146383738.1">
    <property type="nucleotide sequence ID" value="NZ_VFIO01000001.1"/>
</dbReference>
<comment type="caution">
    <text evidence="4">The sequence shown here is derived from an EMBL/GenBank/DDBJ whole genome shotgun (WGS) entry which is preliminary data.</text>
</comment>
<evidence type="ECO:0000313" key="4">
    <source>
        <dbReference type="EMBL" id="TWR92323.1"/>
    </source>
</evidence>
<reference evidence="4 5" key="1">
    <citation type="submission" date="2019-06" db="EMBL/GenBank/DDBJ databases">
        <title>Pseudomonas bimorpha sp. nov. isolated from bovine raw milk and skim milk concentrate.</title>
        <authorList>
            <person name="Hofmann K."/>
            <person name="Huptas C."/>
            <person name="Doll E."/>
            <person name="Scherer S."/>
            <person name="Wenning M."/>
        </authorList>
    </citation>
    <scope>NUCLEOTIDE SEQUENCE [LARGE SCALE GENOMIC DNA]</scope>
    <source>
        <strain evidence="4 5">DSM 108989</strain>
    </source>
</reference>
<sequence>MISFLNLKKINDSFGDELKAACLRVIDSGWYICGKELVKFEDEFASYCGAKYCIGVANGLDALTLTLRAWKELGYLKSGDEVIVPSNTYIASILAISQTGLVPVLVEPNVSTFNIEADQIELAITAKTKAILVVHLYGRIAQMSSIMEVAKRYSLKVLEDSAQSHGAHIDGKRAGNWGDASGFSFYPGKNLGALGDGGAITTNDAILAQTLKALRNYGSHVKYENIYQGVNSRLDELQAAVLSVKLKTLDLTNQTRNRIASAYLAGIKNELLCLPESGEEGQHVWHLFVIRCVYRSELIAHLKNLGIETLIHYPVPPHKQHAYAELNHLSLPIAEKLHDEVLSIPLDWTLNDEDVSAIIAACNSFKAKEIQ</sequence>
<dbReference type="Gene3D" id="3.40.640.10">
    <property type="entry name" value="Type I PLP-dependent aspartate aminotransferase-like (Major domain)"/>
    <property type="match status" value="1"/>
</dbReference>
<dbReference type="Pfam" id="PF01041">
    <property type="entry name" value="DegT_DnrJ_EryC1"/>
    <property type="match status" value="1"/>
</dbReference>
<evidence type="ECO:0000313" key="5">
    <source>
        <dbReference type="Proteomes" id="UP000318428"/>
    </source>
</evidence>
<dbReference type="Gene3D" id="3.90.1150.10">
    <property type="entry name" value="Aspartate Aminotransferase, domain 1"/>
    <property type="match status" value="1"/>
</dbReference>
<keyword evidence="5" id="KW-1185">Reference proteome</keyword>